<accession>A0A818A9I6</accession>
<gene>
    <name evidence="2" type="ORF">KIK155_LOCUS8451</name>
</gene>
<organism evidence="2 3">
    <name type="scientific">Rotaria socialis</name>
    <dbReference type="NCBI Taxonomy" id="392032"/>
    <lineage>
        <taxon>Eukaryota</taxon>
        <taxon>Metazoa</taxon>
        <taxon>Spiralia</taxon>
        <taxon>Gnathifera</taxon>
        <taxon>Rotifera</taxon>
        <taxon>Eurotatoria</taxon>
        <taxon>Bdelloidea</taxon>
        <taxon>Philodinida</taxon>
        <taxon>Philodinidae</taxon>
        <taxon>Rotaria</taxon>
    </lineage>
</organism>
<evidence type="ECO:0000259" key="1">
    <source>
        <dbReference type="PROSITE" id="PS50994"/>
    </source>
</evidence>
<dbReference type="Pfam" id="PF00665">
    <property type="entry name" value="rve"/>
    <property type="match status" value="1"/>
</dbReference>
<dbReference type="Proteomes" id="UP000663865">
    <property type="component" value="Unassembled WGS sequence"/>
</dbReference>
<dbReference type="InterPro" id="IPR001584">
    <property type="entry name" value="Integrase_cat-core"/>
</dbReference>
<dbReference type="SUPFAM" id="SSF53098">
    <property type="entry name" value="Ribonuclease H-like"/>
    <property type="match status" value="1"/>
</dbReference>
<evidence type="ECO:0000313" key="3">
    <source>
        <dbReference type="Proteomes" id="UP000663865"/>
    </source>
</evidence>
<dbReference type="InterPro" id="IPR050951">
    <property type="entry name" value="Retrovirus_Pol_polyprotein"/>
</dbReference>
<comment type="caution">
    <text evidence="2">The sequence shown here is derived from an EMBL/GenBank/DDBJ whole genome shotgun (WGS) entry which is preliminary data.</text>
</comment>
<dbReference type="GO" id="GO:0003676">
    <property type="term" value="F:nucleic acid binding"/>
    <property type="evidence" value="ECO:0007669"/>
    <property type="project" value="InterPro"/>
</dbReference>
<feature type="domain" description="Integrase catalytic" evidence="1">
    <location>
        <begin position="1"/>
        <end position="116"/>
    </location>
</feature>
<sequence length="116" mass="13060">MDFHGPIVPSSREDHKYIISITNILSKYVITKTVRNCTALAASKFVIHDVILKYGTPRAILTDRGTHFTAAIMTEIFKQLGVTHIFATPYHPSTNGENSGFLEAVVEIYVFFRNFP</sequence>
<protein>
    <recommendedName>
        <fullName evidence="1">Integrase catalytic domain-containing protein</fullName>
    </recommendedName>
</protein>
<evidence type="ECO:0000313" key="2">
    <source>
        <dbReference type="EMBL" id="CAF3404701.1"/>
    </source>
</evidence>
<dbReference type="InterPro" id="IPR036397">
    <property type="entry name" value="RNaseH_sf"/>
</dbReference>
<reference evidence="2" key="1">
    <citation type="submission" date="2021-02" db="EMBL/GenBank/DDBJ databases">
        <authorList>
            <person name="Nowell W R."/>
        </authorList>
    </citation>
    <scope>NUCLEOTIDE SEQUENCE</scope>
</reference>
<name>A0A818A9I6_9BILA</name>
<dbReference type="InterPro" id="IPR012337">
    <property type="entry name" value="RNaseH-like_sf"/>
</dbReference>
<dbReference type="PROSITE" id="PS50994">
    <property type="entry name" value="INTEGRASE"/>
    <property type="match status" value="1"/>
</dbReference>
<dbReference type="PANTHER" id="PTHR37984">
    <property type="entry name" value="PROTEIN CBG26694"/>
    <property type="match status" value="1"/>
</dbReference>
<dbReference type="PANTHER" id="PTHR37984:SF5">
    <property type="entry name" value="PROTEIN NYNRIN-LIKE"/>
    <property type="match status" value="1"/>
</dbReference>
<proteinExistence type="predicted"/>
<dbReference type="EMBL" id="CAJNYV010001108">
    <property type="protein sequence ID" value="CAF3404701.1"/>
    <property type="molecule type" value="Genomic_DNA"/>
</dbReference>
<dbReference type="GO" id="GO:0015074">
    <property type="term" value="P:DNA integration"/>
    <property type="evidence" value="ECO:0007669"/>
    <property type="project" value="InterPro"/>
</dbReference>
<dbReference type="AlphaFoldDB" id="A0A818A9I6"/>
<dbReference type="Gene3D" id="3.30.420.10">
    <property type="entry name" value="Ribonuclease H-like superfamily/Ribonuclease H"/>
    <property type="match status" value="1"/>
</dbReference>